<evidence type="ECO:0000313" key="1">
    <source>
        <dbReference type="EMBL" id="KAJ5340366.1"/>
    </source>
</evidence>
<dbReference type="Pfam" id="PF19271">
    <property type="entry name" value="Nis1"/>
    <property type="match status" value="1"/>
</dbReference>
<name>A0A9W9QLP2_PENBR</name>
<organism evidence="1 2">
    <name type="scientific">Penicillium brevicompactum</name>
    <dbReference type="NCBI Taxonomy" id="5074"/>
    <lineage>
        <taxon>Eukaryota</taxon>
        <taxon>Fungi</taxon>
        <taxon>Dikarya</taxon>
        <taxon>Ascomycota</taxon>
        <taxon>Pezizomycotina</taxon>
        <taxon>Eurotiomycetes</taxon>
        <taxon>Eurotiomycetidae</taxon>
        <taxon>Eurotiales</taxon>
        <taxon>Aspergillaceae</taxon>
        <taxon>Penicillium</taxon>
    </lineage>
</organism>
<protein>
    <submittedName>
        <fullName evidence="1">Uncharacterized protein</fullName>
    </submittedName>
</protein>
<dbReference type="AlphaFoldDB" id="A0A9W9QLP2"/>
<evidence type="ECO:0000313" key="2">
    <source>
        <dbReference type="Proteomes" id="UP001148299"/>
    </source>
</evidence>
<gene>
    <name evidence="1" type="ORF">N7541_009490</name>
</gene>
<accession>A0A9W9QLP2</accession>
<dbReference type="InterPro" id="IPR045469">
    <property type="entry name" value="Nis1"/>
</dbReference>
<keyword evidence="2" id="KW-1185">Reference proteome</keyword>
<dbReference type="EMBL" id="JAPZBR010000008">
    <property type="protein sequence ID" value="KAJ5340366.1"/>
    <property type="molecule type" value="Genomic_DNA"/>
</dbReference>
<reference evidence="1" key="2">
    <citation type="journal article" date="2023" name="IMA Fungus">
        <title>Comparative genomic study of the Penicillium genus elucidates a diverse pangenome and 15 lateral gene transfer events.</title>
        <authorList>
            <person name="Petersen C."/>
            <person name="Sorensen T."/>
            <person name="Nielsen M.R."/>
            <person name="Sondergaard T.E."/>
            <person name="Sorensen J.L."/>
            <person name="Fitzpatrick D.A."/>
            <person name="Frisvad J.C."/>
            <person name="Nielsen K.L."/>
        </authorList>
    </citation>
    <scope>NUCLEOTIDE SEQUENCE</scope>
    <source>
        <strain evidence="1">IBT 35675</strain>
    </source>
</reference>
<dbReference type="Proteomes" id="UP001148299">
    <property type="component" value="Unassembled WGS sequence"/>
</dbReference>
<comment type="caution">
    <text evidence="1">The sequence shown here is derived from an EMBL/GenBank/DDBJ whole genome shotgun (WGS) entry which is preliminary data.</text>
</comment>
<proteinExistence type="predicted"/>
<sequence>MSSSSEARTLSGLSFSSRIQNSLTGSTEMAVAISLASCPSRACQPSSSIMGCIIYNGLFDPAYHETYLPPYQNFTVTVPFAFAAGQAQINVAHTTLIGAGPYPDLETLNQTIIIS</sequence>
<reference evidence="1" key="1">
    <citation type="submission" date="2022-12" db="EMBL/GenBank/DDBJ databases">
        <authorList>
            <person name="Petersen C."/>
        </authorList>
    </citation>
    <scope>NUCLEOTIDE SEQUENCE</scope>
    <source>
        <strain evidence="1">IBT 35675</strain>
    </source>
</reference>